<organism evidence="1">
    <name type="scientific">Woronichinia naegeliana WA131</name>
    <dbReference type="NCBI Taxonomy" id="2824559"/>
    <lineage>
        <taxon>Bacteria</taxon>
        <taxon>Bacillati</taxon>
        <taxon>Cyanobacteriota</taxon>
        <taxon>Cyanophyceae</taxon>
        <taxon>Synechococcales</taxon>
        <taxon>Coelosphaeriaceae</taxon>
        <taxon>Woronichinia</taxon>
    </lineage>
</organism>
<dbReference type="Proteomes" id="UP001065613">
    <property type="component" value="Chromosome"/>
</dbReference>
<reference evidence="1" key="1">
    <citation type="submission" date="2021-04" db="EMBL/GenBank/DDBJ databases">
        <title>Genome sequence of Woronichinia naegeliana from Washington state freshwater lake bloom.</title>
        <authorList>
            <person name="Dreher T.W."/>
        </authorList>
    </citation>
    <scope>NUCLEOTIDE SEQUENCE</scope>
    <source>
        <strain evidence="1">WA131</strain>
    </source>
</reference>
<protein>
    <submittedName>
        <fullName evidence="1">Type II toxin-antitoxin system RelE/ParE family toxin</fullName>
    </submittedName>
</protein>
<dbReference type="KEGG" id="wna:KA717_16715"/>
<accession>A0A977L255</accession>
<dbReference type="Pfam" id="PF05973">
    <property type="entry name" value="Gp49"/>
    <property type="match status" value="1"/>
</dbReference>
<dbReference type="PANTHER" id="PTHR41791:SF1">
    <property type="entry name" value="SSL7039 PROTEIN"/>
    <property type="match status" value="1"/>
</dbReference>
<dbReference type="AlphaFoldDB" id="A0A977L255"/>
<proteinExistence type="predicted"/>
<dbReference type="InterPro" id="IPR014056">
    <property type="entry name" value="TypeIITA-like_toxin_pred"/>
</dbReference>
<gene>
    <name evidence="1" type="ORF">KA717_16715</name>
</gene>
<name>A0A977L255_9CYAN</name>
<dbReference type="EMBL" id="CP073041">
    <property type="protein sequence ID" value="UXE64027.1"/>
    <property type="molecule type" value="Genomic_DNA"/>
</dbReference>
<evidence type="ECO:0000313" key="1">
    <source>
        <dbReference type="EMBL" id="UXE64027.1"/>
    </source>
</evidence>
<dbReference type="PANTHER" id="PTHR41791">
    <property type="entry name" value="SSL7039 PROTEIN"/>
    <property type="match status" value="1"/>
</dbReference>
<dbReference type="PIRSF" id="PIRSF028744">
    <property type="entry name" value="Addict_mod_HI1419"/>
    <property type="match status" value="1"/>
</dbReference>
<dbReference type="InterPro" id="IPR009241">
    <property type="entry name" value="HigB-like"/>
</dbReference>
<dbReference type="NCBIfam" id="TIGR02683">
    <property type="entry name" value="upstrm_HI1419"/>
    <property type="match status" value="1"/>
</dbReference>
<sequence length="114" mass="13262">MEAQPKEIQIYVTTKGNCPFEEWLNTLKDQKAVLKIDHRLRRVRLGNLGDYKSVGDGIFEFRIDYGSGYRIYFGQRGTRLILLLCGGDKSTQQKDINLAKLYWKDYANRQNSPN</sequence>